<reference evidence="1 2" key="1">
    <citation type="submission" date="2018-10" db="EMBL/GenBank/DDBJ databases">
        <title>Ulvibacterium marinum gen. nov., sp. nov., a novel marine bacterium of the family Flavobacteriaceae, isolated from a culture of the green alga Ulva prolifera.</title>
        <authorList>
            <person name="Zhang Z."/>
        </authorList>
    </citation>
    <scope>NUCLEOTIDE SEQUENCE [LARGE SCALE GENOMIC DNA]</scope>
    <source>
        <strain evidence="1 2">CCMM003</strain>
    </source>
</reference>
<gene>
    <name evidence="1" type="ORF">D7Z94_19655</name>
</gene>
<keyword evidence="2" id="KW-1185">Reference proteome</keyword>
<dbReference type="EMBL" id="RBCJ01000004">
    <property type="protein sequence ID" value="RKN78435.1"/>
    <property type="molecule type" value="Genomic_DNA"/>
</dbReference>
<sequence>MKIALNVLVALLVLQSCSDDDDMIRPACGVDNPAKELSWLRTEIDNREANITEDTKYCYITQGEYEGQTVFVYWDCNPLIDKNIPVFDCDGNMLGGTPENPISLDDLENQIIIWKPALFVCEPML</sequence>
<accession>A0A3B0BXZ6</accession>
<comment type="caution">
    <text evidence="1">The sequence shown here is derived from an EMBL/GenBank/DDBJ whole genome shotgun (WGS) entry which is preliminary data.</text>
</comment>
<dbReference type="RefSeq" id="WP_120713342.1">
    <property type="nucleotide sequence ID" value="NZ_RBCJ01000004.1"/>
</dbReference>
<dbReference type="OrthoDB" id="880459at2"/>
<dbReference type="PROSITE" id="PS51257">
    <property type="entry name" value="PROKAR_LIPOPROTEIN"/>
    <property type="match status" value="1"/>
</dbReference>
<evidence type="ECO:0000313" key="2">
    <source>
        <dbReference type="Proteomes" id="UP000276603"/>
    </source>
</evidence>
<proteinExistence type="predicted"/>
<name>A0A3B0BXZ6_9FLAO</name>
<evidence type="ECO:0000313" key="1">
    <source>
        <dbReference type="EMBL" id="RKN78435.1"/>
    </source>
</evidence>
<organism evidence="1 2">
    <name type="scientific">Ulvibacterium marinum</name>
    <dbReference type="NCBI Taxonomy" id="2419782"/>
    <lineage>
        <taxon>Bacteria</taxon>
        <taxon>Pseudomonadati</taxon>
        <taxon>Bacteroidota</taxon>
        <taxon>Flavobacteriia</taxon>
        <taxon>Flavobacteriales</taxon>
        <taxon>Flavobacteriaceae</taxon>
        <taxon>Ulvibacterium</taxon>
    </lineage>
</organism>
<protein>
    <submittedName>
        <fullName evidence="1">Uncharacterized protein</fullName>
    </submittedName>
</protein>
<dbReference type="Proteomes" id="UP000276603">
    <property type="component" value="Unassembled WGS sequence"/>
</dbReference>
<dbReference type="AlphaFoldDB" id="A0A3B0BXZ6"/>